<dbReference type="Gene3D" id="3.30.479.30">
    <property type="entry name" value="Band 7 domain"/>
    <property type="match status" value="1"/>
</dbReference>
<keyword evidence="8" id="KW-0378">Hydrolase</keyword>
<evidence type="ECO:0000256" key="3">
    <source>
        <dbReference type="ARBA" id="ARBA00022692"/>
    </source>
</evidence>
<comment type="caution">
    <text evidence="8">The sequence shown here is derived from an EMBL/GenBank/DDBJ whole genome shotgun (WGS) entry which is preliminary data.</text>
</comment>
<dbReference type="Pfam" id="PF01145">
    <property type="entry name" value="Band_7"/>
    <property type="match status" value="1"/>
</dbReference>
<dbReference type="InterPro" id="IPR036013">
    <property type="entry name" value="Band_7/SPFH_dom_sf"/>
</dbReference>
<dbReference type="GO" id="GO:0008233">
    <property type="term" value="F:peptidase activity"/>
    <property type="evidence" value="ECO:0007669"/>
    <property type="project" value="UniProtKB-KW"/>
</dbReference>
<gene>
    <name evidence="8" type="primary">hflC</name>
    <name evidence="8" type="ORF">BWY41_01299</name>
</gene>
<evidence type="ECO:0000313" key="8">
    <source>
        <dbReference type="EMBL" id="OQA57240.1"/>
    </source>
</evidence>
<protein>
    <recommendedName>
        <fullName evidence="6">Protein HflC</fullName>
    </recommendedName>
</protein>
<dbReference type="PANTHER" id="PTHR42911">
    <property type="entry name" value="MODULATOR OF FTSH PROTEASE HFLC"/>
    <property type="match status" value="1"/>
</dbReference>
<comment type="subcellular location">
    <subcellularLocation>
        <location evidence="1">Membrane</location>
        <topology evidence="1">Single-pass membrane protein</topology>
    </subcellularLocation>
</comment>
<proteinExistence type="inferred from homology"/>
<keyword evidence="4" id="KW-1133">Transmembrane helix</keyword>
<sequence length="285" mass="33301">MVLIIIILVLISITKPWFTLDETEQVVILQFGKPIAVVQKSGFHLKLPYPLQVIYVFDKRILDYDSPPEEVITEDKKTLVIDNYVRWRIIDPLRFLQTVVSETGAMVRIDDIIYSELRAEIGRIPLFDLISIKRRQVMDTVTVNSNRKANAFGIEIIDVGIKRADLPKQNEEAVFQRMKTERERQAKQYRSEGQEEAIKLRAETDKEKTLIIAEAEKQSKIIRGQGEAKALRIYAEAFKQDPEFYTFQKTLETYEKTFNNKDVLILTPDTEFLHYLFKINQEIEK</sequence>
<dbReference type="EMBL" id="MWBQ01000094">
    <property type="protein sequence ID" value="OQA57240.1"/>
    <property type="molecule type" value="Genomic_DNA"/>
</dbReference>
<dbReference type="GO" id="GO:0016020">
    <property type="term" value="C:membrane"/>
    <property type="evidence" value="ECO:0007669"/>
    <property type="project" value="UniProtKB-SubCell"/>
</dbReference>
<dbReference type="PANTHER" id="PTHR42911:SF1">
    <property type="entry name" value="MODULATOR OF FTSH PROTEASE HFLC"/>
    <property type="match status" value="1"/>
</dbReference>
<reference evidence="8" key="1">
    <citation type="submission" date="2017-02" db="EMBL/GenBank/DDBJ databases">
        <title>Delving into the versatile metabolic prowess of the omnipresent phylum Bacteroidetes.</title>
        <authorList>
            <person name="Nobu M.K."/>
            <person name="Mei R."/>
            <person name="Narihiro T."/>
            <person name="Kuroda K."/>
            <person name="Liu W.-T."/>
        </authorList>
    </citation>
    <scope>NUCLEOTIDE SEQUENCE</scope>
    <source>
        <strain evidence="8">ADurb.Bin276</strain>
    </source>
</reference>
<accession>A0A1V5SRU3</accession>
<dbReference type="PRINTS" id="PR00721">
    <property type="entry name" value="STOMATIN"/>
</dbReference>
<organism evidence="8">
    <name type="scientific">Candidatus Atribacter allofermentans</name>
    <dbReference type="NCBI Taxonomy" id="1852833"/>
    <lineage>
        <taxon>Bacteria</taxon>
        <taxon>Pseudomonadati</taxon>
        <taxon>Atribacterota</taxon>
        <taxon>Atribacteria</taxon>
        <taxon>Atribacterales</taxon>
        <taxon>Atribacteraceae</taxon>
        <taxon>Atribacter</taxon>
    </lineage>
</organism>
<dbReference type="PIRSF" id="PIRSF005651">
    <property type="entry name" value="HflC"/>
    <property type="match status" value="1"/>
</dbReference>
<dbReference type="InterPro" id="IPR001972">
    <property type="entry name" value="Stomatin_HflK_fam"/>
</dbReference>
<evidence type="ECO:0000256" key="6">
    <source>
        <dbReference type="PIRNR" id="PIRNR005651"/>
    </source>
</evidence>
<dbReference type="InterPro" id="IPR001107">
    <property type="entry name" value="Band_7"/>
</dbReference>
<dbReference type="Proteomes" id="UP000485569">
    <property type="component" value="Unassembled WGS sequence"/>
</dbReference>
<keyword evidence="5" id="KW-0472">Membrane</keyword>
<evidence type="ECO:0000259" key="7">
    <source>
        <dbReference type="SMART" id="SM00244"/>
    </source>
</evidence>
<evidence type="ECO:0000256" key="5">
    <source>
        <dbReference type="ARBA" id="ARBA00023136"/>
    </source>
</evidence>
<name>A0A1V5SRU3_9BACT</name>
<dbReference type="SUPFAM" id="SSF117892">
    <property type="entry name" value="Band 7/SPFH domain"/>
    <property type="match status" value="1"/>
</dbReference>
<comment type="similarity">
    <text evidence="2 6">Belongs to the band 7/mec-2 family. HflC subfamily.</text>
</comment>
<dbReference type="AlphaFoldDB" id="A0A1V5SRU3"/>
<evidence type="ECO:0000256" key="4">
    <source>
        <dbReference type="ARBA" id="ARBA00022989"/>
    </source>
</evidence>
<dbReference type="InterPro" id="IPR010200">
    <property type="entry name" value="HflC"/>
</dbReference>
<dbReference type="GO" id="GO:0006508">
    <property type="term" value="P:proteolysis"/>
    <property type="evidence" value="ECO:0007669"/>
    <property type="project" value="UniProtKB-KW"/>
</dbReference>
<keyword evidence="8" id="KW-0645">Protease</keyword>
<evidence type="ECO:0000256" key="1">
    <source>
        <dbReference type="ARBA" id="ARBA00004167"/>
    </source>
</evidence>
<evidence type="ECO:0000256" key="2">
    <source>
        <dbReference type="ARBA" id="ARBA00007862"/>
    </source>
</evidence>
<comment type="function">
    <text evidence="6">HflC and HflK could regulate a protease.</text>
</comment>
<dbReference type="SMART" id="SM00244">
    <property type="entry name" value="PHB"/>
    <property type="match status" value="1"/>
</dbReference>
<dbReference type="CDD" id="cd03405">
    <property type="entry name" value="SPFH_HflC"/>
    <property type="match status" value="1"/>
</dbReference>
<keyword evidence="3" id="KW-0812">Transmembrane</keyword>
<dbReference type="NCBIfam" id="TIGR01932">
    <property type="entry name" value="hflC"/>
    <property type="match status" value="1"/>
</dbReference>
<feature type="domain" description="Band 7" evidence="7">
    <location>
        <begin position="15"/>
        <end position="178"/>
    </location>
</feature>